<proteinExistence type="inferred from homology"/>
<accession>A0A9X9WT09</accession>
<dbReference type="Proteomes" id="UP001138751">
    <property type="component" value="Unassembled WGS sequence"/>
</dbReference>
<sequence>MSDIEQSRADGIVTLRLNRPDRLNAFSDAMLDGLQQALADVATDPDVGAVILTGAGRAFCAGGDVKSMEGRATRGPEHRIEVLGHKHRLVTTIRRSPKVIIAMVNGPAFGAGLNLALACDFRIAAASARFGTAFVKIGFAGDFGGSYLLQKLVGAGKARELYMLGEQFTAQEALAWGAVTRVVPDEELEAATLDFARRLSALPGLAHAYMKRNFLAAEAGTLQDVLDLEATHQARLSATEDHKEATRAFVEKRAPVFRRR</sequence>
<dbReference type="AlphaFoldDB" id="A0A9X9WT09"/>
<dbReference type="GO" id="GO:0003824">
    <property type="term" value="F:catalytic activity"/>
    <property type="evidence" value="ECO:0007669"/>
    <property type="project" value="InterPro"/>
</dbReference>
<dbReference type="SUPFAM" id="SSF52096">
    <property type="entry name" value="ClpP/crotonase"/>
    <property type="match status" value="1"/>
</dbReference>
<evidence type="ECO:0000256" key="2">
    <source>
        <dbReference type="RuleBase" id="RU003707"/>
    </source>
</evidence>
<dbReference type="EMBL" id="JAAEDM010000006">
    <property type="protein sequence ID" value="MBR0670288.1"/>
    <property type="molecule type" value="Genomic_DNA"/>
</dbReference>
<dbReference type="PANTHER" id="PTHR43459:SF1">
    <property type="entry name" value="EG:BACN32G11.4 PROTEIN"/>
    <property type="match status" value="1"/>
</dbReference>
<dbReference type="PROSITE" id="PS00166">
    <property type="entry name" value="ENOYL_COA_HYDRATASE"/>
    <property type="match status" value="1"/>
</dbReference>
<reference evidence="3" key="2">
    <citation type="journal article" date="2021" name="Syst. Appl. Microbiol.">
        <title>Roseomonas hellenica sp. nov., isolated from roots of wild-growing Alkanna tinctoria.</title>
        <authorList>
            <person name="Rat A."/>
            <person name="Naranjo H.D."/>
            <person name="Lebbe L."/>
            <person name="Cnockaert M."/>
            <person name="Krigas N."/>
            <person name="Grigoriadou K."/>
            <person name="Maloupa E."/>
            <person name="Willems A."/>
        </authorList>
    </citation>
    <scope>NUCLEOTIDE SEQUENCE</scope>
    <source>
        <strain evidence="3">LMG 31231</strain>
    </source>
</reference>
<comment type="similarity">
    <text evidence="1 2">Belongs to the enoyl-CoA hydratase/isomerase family.</text>
</comment>
<dbReference type="Gene3D" id="3.90.226.10">
    <property type="entry name" value="2-enoyl-CoA Hydratase, Chain A, domain 1"/>
    <property type="match status" value="1"/>
</dbReference>
<evidence type="ECO:0000313" key="3">
    <source>
        <dbReference type="EMBL" id="MBR0670288.1"/>
    </source>
</evidence>
<evidence type="ECO:0000313" key="4">
    <source>
        <dbReference type="Proteomes" id="UP001138751"/>
    </source>
</evidence>
<dbReference type="InterPro" id="IPR014748">
    <property type="entry name" value="Enoyl-CoA_hydra_C"/>
</dbReference>
<dbReference type="RefSeq" id="WP_211860664.1">
    <property type="nucleotide sequence ID" value="NZ_JAAEDM010000006.1"/>
</dbReference>
<comment type="caution">
    <text evidence="3">The sequence shown here is derived from an EMBL/GenBank/DDBJ whole genome shotgun (WGS) entry which is preliminary data.</text>
</comment>
<name>A0A9X9WT09_9PROT</name>
<dbReference type="CDD" id="cd06558">
    <property type="entry name" value="crotonase-like"/>
    <property type="match status" value="1"/>
</dbReference>
<reference evidence="3" key="1">
    <citation type="submission" date="2020-01" db="EMBL/GenBank/DDBJ databases">
        <authorList>
            <person name="Rat A."/>
        </authorList>
    </citation>
    <scope>NUCLEOTIDE SEQUENCE</scope>
    <source>
        <strain evidence="3">LMG 31231</strain>
    </source>
</reference>
<protein>
    <submittedName>
        <fullName evidence="3">Enoyl-CoA hydratase</fullName>
    </submittedName>
</protein>
<gene>
    <name evidence="3" type="ORF">GXW76_03810</name>
</gene>
<evidence type="ECO:0000256" key="1">
    <source>
        <dbReference type="ARBA" id="ARBA00005254"/>
    </source>
</evidence>
<dbReference type="InterPro" id="IPR018376">
    <property type="entry name" value="Enoyl-CoA_hyd/isom_CS"/>
</dbReference>
<dbReference type="InterPro" id="IPR029045">
    <property type="entry name" value="ClpP/crotonase-like_dom_sf"/>
</dbReference>
<dbReference type="PANTHER" id="PTHR43459">
    <property type="entry name" value="ENOYL-COA HYDRATASE"/>
    <property type="match status" value="1"/>
</dbReference>
<dbReference type="Gene3D" id="1.10.12.10">
    <property type="entry name" value="Lyase 2-enoyl-coa Hydratase, Chain A, domain 2"/>
    <property type="match status" value="1"/>
</dbReference>
<organism evidence="3 4">
    <name type="scientific">Neoroseomonas soli</name>
    <dbReference type="NCBI Taxonomy" id="1081025"/>
    <lineage>
        <taxon>Bacteria</taxon>
        <taxon>Pseudomonadati</taxon>
        <taxon>Pseudomonadota</taxon>
        <taxon>Alphaproteobacteria</taxon>
        <taxon>Acetobacterales</taxon>
        <taxon>Acetobacteraceae</taxon>
        <taxon>Neoroseomonas</taxon>
    </lineage>
</organism>
<dbReference type="InterPro" id="IPR001753">
    <property type="entry name" value="Enoyl-CoA_hydra/iso"/>
</dbReference>
<dbReference type="Pfam" id="PF00378">
    <property type="entry name" value="ECH_1"/>
    <property type="match status" value="1"/>
</dbReference>
<keyword evidence="4" id="KW-1185">Reference proteome</keyword>